<keyword evidence="3 6" id="KW-0732">Signal</keyword>
<feature type="domain" description="Long Rib" evidence="7">
    <location>
        <begin position="1211"/>
        <end position="1308"/>
    </location>
</feature>
<dbReference type="InterPro" id="IPR015919">
    <property type="entry name" value="Cadherin-like_sf"/>
</dbReference>
<feature type="compositionally biased region" description="Basic and acidic residues" evidence="5">
    <location>
        <begin position="1764"/>
        <end position="1779"/>
    </location>
</feature>
<keyword evidence="2" id="KW-0964">Secreted</keyword>
<feature type="signal peptide" evidence="6">
    <location>
        <begin position="1"/>
        <end position="34"/>
    </location>
</feature>
<evidence type="ECO:0000313" key="9">
    <source>
        <dbReference type="Proteomes" id="UP000215374"/>
    </source>
</evidence>
<feature type="domain" description="Long Rib" evidence="7">
    <location>
        <begin position="740"/>
        <end position="838"/>
    </location>
</feature>
<feature type="domain" description="Long Rib" evidence="7">
    <location>
        <begin position="626"/>
        <end position="735"/>
    </location>
</feature>
<evidence type="ECO:0000256" key="6">
    <source>
        <dbReference type="SAM" id="SignalP"/>
    </source>
</evidence>
<feature type="domain" description="Long Rib" evidence="7">
    <location>
        <begin position="1000"/>
        <end position="1096"/>
    </location>
</feature>
<feature type="compositionally biased region" description="Polar residues" evidence="5">
    <location>
        <begin position="1465"/>
        <end position="1479"/>
    </location>
</feature>
<gene>
    <name evidence="8" type="primary">surA_3</name>
    <name evidence="8" type="ORF">SAMEA4535761_01620</name>
</gene>
<dbReference type="NCBIfam" id="NF038186">
    <property type="entry name" value="YPDG_rpt"/>
    <property type="match status" value="4"/>
</dbReference>
<reference evidence="8 9" key="1">
    <citation type="submission" date="2017-06" db="EMBL/GenBank/DDBJ databases">
        <authorList>
            <consortium name="Pathogen Informatics"/>
        </authorList>
    </citation>
    <scope>NUCLEOTIDE SEQUENCE [LARGE SCALE GENOMIC DNA]</scope>
    <source>
        <strain evidence="8 9">NCTC13015</strain>
    </source>
</reference>
<evidence type="ECO:0000256" key="5">
    <source>
        <dbReference type="SAM" id="MobiDB-lite"/>
    </source>
</evidence>
<feature type="compositionally biased region" description="Basic and acidic residues" evidence="5">
    <location>
        <begin position="1225"/>
        <end position="1241"/>
    </location>
</feature>
<dbReference type="GO" id="GO:0016020">
    <property type="term" value="C:membrane"/>
    <property type="evidence" value="ECO:0007669"/>
    <property type="project" value="InterPro"/>
</dbReference>
<feature type="region of interest" description="Disordered" evidence="5">
    <location>
        <begin position="834"/>
        <end position="1362"/>
    </location>
</feature>
<feature type="compositionally biased region" description="Basic and acidic residues" evidence="5">
    <location>
        <begin position="1119"/>
        <end position="1135"/>
    </location>
</feature>
<keyword evidence="4" id="KW-0106">Calcium</keyword>
<evidence type="ECO:0000259" key="7">
    <source>
        <dbReference type="Pfam" id="PF18957"/>
    </source>
</evidence>
<feature type="region of interest" description="Disordered" evidence="5">
    <location>
        <begin position="1756"/>
        <end position="1779"/>
    </location>
</feature>
<dbReference type="Pfam" id="PF05345">
    <property type="entry name" value="He_PIG"/>
    <property type="match status" value="1"/>
</dbReference>
<dbReference type="NCBIfam" id="TIGR02331">
    <property type="entry name" value="rib_alpha"/>
    <property type="match status" value="1"/>
</dbReference>
<feature type="compositionally biased region" description="Basic and acidic residues" evidence="5">
    <location>
        <begin position="844"/>
        <end position="858"/>
    </location>
</feature>
<protein>
    <submittedName>
        <fullName evidence="8">Cell surface protein</fullName>
    </submittedName>
</protein>
<feature type="compositionally biased region" description="Acidic residues" evidence="5">
    <location>
        <begin position="864"/>
        <end position="879"/>
    </location>
</feature>
<evidence type="ECO:0000256" key="3">
    <source>
        <dbReference type="ARBA" id="ARBA00022729"/>
    </source>
</evidence>
<evidence type="ECO:0000313" key="8">
    <source>
        <dbReference type="EMBL" id="SNV76037.1"/>
    </source>
</evidence>
<feature type="compositionally biased region" description="Basic and acidic residues" evidence="5">
    <location>
        <begin position="1204"/>
        <end position="1218"/>
    </location>
</feature>
<feature type="compositionally biased region" description="Basic and acidic residues" evidence="5">
    <location>
        <begin position="1487"/>
        <end position="1498"/>
    </location>
</feature>
<sequence>MKKSQIIRRRGTSVAAAALSFALVAPFAQPVAVAQDVSAAVSEAGSVNAPAQPASGDKDSYDAIYSPGVVNGKKTVSGTVLFYDQFPGSSNGNTAAKGDFGKALPAAGSGVGENFKGATVYAQWFEKPDKGKSGNNPAVASPVYKTTVNEDGTYAINMRPFIDSDGKYREFHAQYNIAAGGRGQKVKIWVDGYDRDEYEMVRGYGERQVPDGTVADTTGGAGWGSGAAQRSLAGAHQVFVKRANAEQMLGDESEWRKMDDTEVAANGKEGGAFYGKAYWNLNQGLAALGQKEVVGDKNDRRIEGLQVVAAYLSDKAVLEIQKHVEENKGTEYQNHDLRSSSWDVNDELKLQAWINEQIAENPDWIAERVVTETDGNGDYLIQFKGTYGINPNKAGKVDPELAGTVADSFADGVFTNNQISGRANAKHVNWDWLFVDAPNLPTGVSNMGAWRGNVWQGLTSNPWGIADIGGVAGTPYDMRGMQKASLSTNYNVGSWDMALMPNQIHFEVDKYDSLTNFARPGDKTHAFTNGLPGFNLSALYQVEWTDSDGNVVNTCKAVDAEGNLIEDEDSLGMPAKSDGSLPNCEITVPEDLDKVMTYTATLYGIDANGDRIALASDSFTALVKTAAEVSPQYDPTFAEVGTEATTGEPKFVDALSGEPIDPADERLADAHYVLHKDALPEGWVADIDAETGVITVTPGANGIDGEELKPGDTVNLPVRVEYADKTANGAYAPIVIGKQADFFEPKYDNKLVVPGEETKSPPTFTDKNGKGVDVPEGSEFAIPEDFQAPEGYTVDIDPATGEITVTVDGVNKDTAEKFDVPVTVTYKDGSTDEVTAPFYLDTDGDGKPDLDEGIKDEDGNVVVEGDDDDDNDGVSDEDEKNQGTDPKDSNSVPSTIKDIEDKSGTVGEPIDSFKIEVDNVPTDGSVKVDGLPDGVTYDPETGEVSGTPEKAGKSTVTVTVLDKDGNPVKGADGKPVTETFEFDVKDKEVPPTPDTTEDKDKYEPEYKPGSGKPGEDVTVDKPDFKDKDGNPTTAPDGTEFTPGDNAPEGVKVDENTGEITVPVPEGATPGDKITVPVEVTYPDGSKDNVDVTVTVDEPDAKDKDADSFEPEYKPGSGKPGEDVTVDKPDFKDKDGNPTTAPDGTEFTPGDNAPEGVKVDENTGEITVPVPEGATPGDKITVPVEVTYPDGSKDNVDVTVTVDEPDAKDKDADSFEPEYKPGSGKPGEDVTVDKPDFKDKDGNPTTAPDGTEFTPGDNAPEGVKVDENTGEITVPVPEGATPGDKITVPVEVTYPDGSKDNVDVTVTVEDPNSDAAKSVPEYGLTPVEAGKTEKADPFKGKSDVPVKEAEGTPSAGSDDWKFKTDKSSGVVEATAPTYDKVGEKIAEKLPEIQSHEAGKRWDEFVKEFTPFAKPSVDVNFEYNDGSKNSDKADFDLVGKDGKSLLTPDGDFDGDGISNRDEIEKGSNPSNANSVPDTQAPTIDPVAPGDREITGKDDRPNTSISVTIPGVDKPIETTTDENGNWKVDVPSDVELNPGDKITVTDEAGNSAEATVEDTKAPSINEIKPGDKTVSGKGDRPNEEITVTFPGGKTVTTTTDENGNWKVNVPSGVELKPGDKVTATDGAGNKATAQVGIDAGKCAATAVGFGLPLIALIPIGLATQMQIPGLSDFVAQANAQIQAANTQIQQQAGLFNPQLAAQVDAVNQQLGKFGADVATVAGGLALIAAGILAGTLIYDNCSPNGASSSVKDLELKGSSGKTYAGSSKDEKPAKQEGSSEKK</sequence>
<dbReference type="Gene3D" id="2.60.40.10">
    <property type="entry name" value="Immunoglobulins"/>
    <property type="match status" value="3"/>
</dbReference>
<feature type="compositionally biased region" description="Basic and acidic residues" evidence="5">
    <location>
        <begin position="1013"/>
        <end position="1029"/>
    </location>
</feature>
<feature type="compositionally biased region" description="Basic and acidic residues" evidence="5">
    <location>
        <begin position="1329"/>
        <end position="1349"/>
    </location>
</feature>
<dbReference type="Proteomes" id="UP000215374">
    <property type="component" value="Chromosome 1"/>
</dbReference>
<dbReference type="GO" id="GO:0005975">
    <property type="term" value="P:carbohydrate metabolic process"/>
    <property type="evidence" value="ECO:0007669"/>
    <property type="project" value="UniProtKB-ARBA"/>
</dbReference>
<dbReference type="SUPFAM" id="SSF49313">
    <property type="entry name" value="Cadherin-like"/>
    <property type="match status" value="1"/>
</dbReference>
<feature type="region of interest" description="Disordered" evidence="5">
    <location>
        <begin position="753"/>
        <end position="772"/>
    </location>
</feature>
<feature type="compositionally biased region" description="Basic and acidic residues" evidence="5">
    <location>
        <begin position="1426"/>
        <end position="1441"/>
    </location>
</feature>
<dbReference type="GO" id="GO:0005509">
    <property type="term" value="F:calcium ion binding"/>
    <property type="evidence" value="ECO:0007669"/>
    <property type="project" value="InterPro"/>
</dbReference>
<evidence type="ECO:0000256" key="1">
    <source>
        <dbReference type="ARBA" id="ARBA00004613"/>
    </source>
</evidence>
<feature type="domain" description="Long Rib" evidence="7">
    <location>
        <begin position="1105"/>
        <end position="1202"/>
    </location>
</feature>
<dbReference type="EMBL" id="LT906467">
    <property type="protein sequence ID" value="SNV76037.1"/>
    <property type="molecule type" value="Genomic_DNA"/>
</dbReference>
<feature type="compositionally biased region" description="Basic and acidic residues" evidence="5">
    <location>
        <begin position="996"/>
        <end position="1006"/>
    </location>
</feature>
<proteinExistence type="predicted"/>
<dbReference type="InterPro" id="IPR044055">
    <property type="entry name" value="RibLong"/>
</dbReference>
<name>A0A239ZYD2_9CORY</name>
<dbReference type="InterPro" id="IPR012706">
    <property type="entry name" value="Rib_alpha_Esp_rpt"/>
</dbReference>
<evidence type="ECO:0000256" key="2">
    <source>
        <dbReference type="ARBA" id="ARBA00022525"/>
    </source>
</evidence>
<dbReference type="Pfam" id="PF18884">
    <property type="entry name" value="TSP3_bac"/>
    <property type="match status" value="2"/>
</dbReference>
<dbReference type="InterPro" id="IPR013783">
    <property type="entry name" value="Ig-like_fold"/>
</dbReference>
<dbReference type="RefSeq" id="WP_095066773.1">
    <property type="nucleotide sequence ID" value="NZ_LT906467.1"/>
</dbReference>
<comment type="subcellular location">
    <subcellularLocation>
        <location evidence="1">Secreted</location>
    </subcellularLocation>
</comment>
<feature type="compositionally biased region" description="Basic and acidic residues" evidence="5">
    <location>
        <begin position="1098"/>
        <end position="1112"/>
    </location>
</feature>
<evidence type="ECO:0000256" key="4">
    <source>
        <dbReference type="ARBA" id="ARBA00022837"/>
    </source>
</evidence>
<feature type="chain" id="PRO_5013326161" evidence="6">
    <location>
        <begin position="35"/>
        <end position="1779"/>
    </location>
</feature>
<organism evidence="8 9">
    <name type="scientific">Corynebacterium imitans</name>
    <dbReference type="NCBI Taxonomy" id="156978"/>
    <lineage>
        <taxon>Bacteria</taxon>
        <taxon>Bacillati</taxon>
        <taxon>Actinomycetota</taxon>
        <taxon>Actinomycetes</taxon>
        <taxon>Mycobacteriales</taxon>
        <taxon>Corynebacteriaceae</taxon>
        <taxon>Corynebacterium</taxon>
    </lineage>
</organism>
<dbReference type="Pfam" id="PF18957">
    <property type="entry name" value="RibLong"/>
    <property type="match status" value="5"/>
</dbReference>
<dbReference type="InterPro" id="IPR059100">
    <property type="entry name" value="TSP3_bac"/>
</dbReference>
<accession>A0A239ZYD2</accession>
<feature type="region of interest" description="Disordered" evidence="5">
    <location>
        <begin position="1415"/>
        <end position="1524"/>
    </location>
</feature>